<evidence type="ECO:0000313" key="3">
    <source>
        <dbReference type="Proteomes" id="UP001293254"/>
    </source>
</evidence>
<dbReference type="AlphaFoldDB" id="A0AAE2CLU1"/>
<dbReference type="EMBL" id="JACGWO010000005">
    <property type="protein sequence ID" value="KAK4426664.1"/>
    <property type="molecule type" value="Genomic_DNA"/>
</dbReference>
<evidence type="ECO:0000313" key="2">
    <source>
        <dbReference type="EMBL" id="KAK4426664.1"/>
    </source>
</evidence>
<feature type="region of interest" description="Disordered" evidence="1">
    <location>
        <begin position="1"/>
        <end position="52"/>
    </location>
</feature>
<dbReference type="Proteomes" id="UP001293254">
    <property type="component" value="Unassembled WGS sequence"/>
</dbReference>
<evidence type="ECO:0000256" key="1">
    <source>
        <dbReference type="SAM" id="MobiDB-lite"/>
    </source>
</evidence>
<feature type="compositionally biased region" description="Basic residues" evidence="1">
    <location>
        <begin position="1"/>
        <end position="12"/>
    </location>
</feature>
<feature type="region of interest" description="Disordered" evidence="1">
    <location>
        <begin position="60"/>
        <end position="79"/>
    </location>
</feature>
<sequence>MTFNQSKKKWKKCISQPKVRYPHTLSQTKSPYGTGRKDTMSKKKPTPPLEQLHNTWRTMHLPNFTPSFPKKNPPSWKGMEIEDKEWTKERSLKKKWTPGRQFPKKEQIYHISLEMMDRMVEELNIKGTAPNISPDQQR</sequence>
<reference evidence="2" key="2">
    <citation type="journal article" date="2024" name="Plant">
        <title>Genomic evolution and insights into agronomic trait innovations of Sesamum species.</title>
        <authorList>
            <person name="Miao H."/>
            <person name="Wang L."/>
            <person name="Qu L."/>
            <person name="Liu H."/>
            <person name="Sun Y."/>
            <person name="Le M."/>
            <person name="Wang Q."/>
            <person name="Wei S."/>
            <person name="Zheng Y."/>
            <person name="Lin W."/>
            <person name="Duan Y."/>
            <person name="Cao H."/>
            <person name="Xiong S."/>
            <person name="Wang X."/>
            <person name="Wei L."/>
            <person name="Li C."/>
            <person name="Ma Q."/>
            <person name="Ju M."/>
            <person name="Zhao R."/>
            <person name="Li G."/>
            <person name="Mu C."/>
            <person name="Tian Q."/>
            <person name="Mei H."/>
            <person name="Zhang T."/>
            <person name="Gao T."/>
            <person name="Zhang H."/>
        </authorList>
    </citation>
    <scope>NUCLEOTIDE SEQUENCE</scope>
    <source>
        <strain evidence="2">3651</strain>
    </source>
</reference>
<proteinExistence type="predicted"/>
<accession>A0AAE2CLU1</accession>
<protein>
    <submittedName>
        <fullName evidence="2">Uncharacterized protein</fullName>
    </submittedName>
</protein>
<name>A0AAE2CLU1_9LAMI</name>
<reference evidence="2" key="1">
    <citation type="submission" date="2020-06" db="EMBL/GenBank/DDBJ databases">
        <authorList>
            <person name="Li T."/>
            <person name="Hu X."/>
            <person name="Zhang T."/>
            <person name="Song X."/>
            <person name="Zhang H."/>
            <person name="Dai N."/>
            <person name="Sheng W."/>
            <person name="Hou X."/>
            <person name="Wei L."/>
        </authorList>
    </citation>
    <scope>NUCLEOTIDE SEQUENCE</scope>
    <source>
        <strain evidence="2">3651</strain>
        <tissue evidence="2">Leaf</tissue>
    </source>
</reference>
<comment type="caution">
    <text evidence="2">The sequence shown here is derived from an EMBL/GenBank/DDBJ whole genome shotgun (WGS) entry which is preliminary data.</text>
</comment>
<gene>
    <name evidence="2" type="ORF">Salat_1435100</name>
</gene>
<keyword evidence="3" id="KW-1185">Reference proteome</keyword>
<organism evidence="2 3">
    <name type="scientific">Sesamum alatum</name>
    <dbReference type="NCBI Taxonomy" id="300844"/>
    <lineage>
        <taxon>Eukaryota</taxon>
        <taxon>Viridiplantae</taxon>
        <taxon>Streptophyta</taxon>
        <taxon>Embryophyta</taxon>
        <taxon>Tracheophyta</taxon>
        <taxon>Spermatophyta</taxon>
        <taxon>Magnoliopsida</taxon>
        <taxon>eudicotyledons</taxon>
        <taxon>Gunneridae</taxon>
        <taxon>Pentapetalae</taxon>
        <taxon>asterids</taxon>
        <taxon>lamiids</taxon>
        <taxon>Lamiales</taxon>
        <taxon>Pedaliaceae</taxon>
        <taxon>Sesamum</taxon>
    </lineage>
</organism>